<dbReference type="Proteomes" id="UP001309876">
    <property type="component" value="Unassembled WGS sequence"/>
</dbReference>
<evidence type="ECO:0000313" key="1">
    <source>
        <dbReference type="EMBL" id="KAK5080268.1"/>
    </source>
</evidence>
<dbReference type="InterPro" id="IPR036866">
    <property type="entry name" value="RibonucZ/Hydroxyglut_hydro"/>
</dbReference>
<dbReference type="Gene3D" id="3.60.15.10">
    <property type="entry name" value="Ribonuclease Z/Hydroxyacylglutathione hydrolase-like"/>
    <property type="match status" value="1"/>
</dbReference>
<dbReference type="SUPFAM" id="SSF56281">
    <property type="entry name" value="Metallo-hydrolase/oxidoreductase"/>
    <property type="match status" value="1"/>
</dbReference>
<dbReference type="EMBL" id="JAVRRJ010000017">
    <property type="protein sequence ID" value="KAK5080268.1"/>
    <property type="molecule type" value="Genomic_DNA"/>
</dbReference>
<keyword evidence="2" id="KW-1185">Reference proteome</keyword>
<comment type="caution">
    <text evidence="1">The sequence shown here is derived from an EMBL/GenBank/DDBJ whole genome shotgun (WGS) entry which is preliminary data.</text>
</comment>
<dbReference type="AlphaFoldDB" id="A0AAN7PJH8"/>
<evidence type="ECO:0000313" key="2">
    <source>
        <dbReference type="Proteomes" id="UP001309876"/>
    </source>
</evidence>
<accession>A0AAN7PJH8</accession>
<reference evidence="1 2" key="1">
    <citation type="submission" date="2023-08" db="EMBL/GenBank/DDBJ databases">
        <title>Black Yeasts Isolated from many extreme environments.</title>
        <authorList>
            <person name="Coleine C."/>
            <person name="Stajich J.E."/>
            <person name="Selbmann L."/>
        </authorList>
    </citation>
    <scope>NUCLEOTIDE SEQUENCE [LARGE SCALE GENOMIC DNA]</scope>
    <source>
        <strain evidence="1 2">CCFEE 5910</strain>
    </source>
</reference>
<dbReference type="PANTHER" id="PTHR36839">
    <property type="entry name" value="METALLO-BETA-LACTAMASE FAMILY PROTEIN (AFU_ORTHOLOGUE AFUA_5G12770)"/>
    <property type="match status" value="1"/>
</dbReference>
<gene>
    <name evidence="1" type="ORF">LTR05_008717</name>
</gene>
<name>A0AAN7PJH8_9EURO</name>
<organism evidence="1 2">
    <name type="scientific">Lithohypha guttulata</name>
    <dbReference type="NCBI Taxonomy" id="1690604"/>
    <lineage>
        <taxon>Eukaryota</taxon>
        <taxon>Fungi</taxon>
        <taxon>Dikarya</taxon>
        <taxon>Ascomycota</taxon>
        <taxon>Pezizomycotina</taxon>
        <taxon>Eurotiomycetes</taxon>
        <taxon>Chaetothyriomycetidae</taxon>
        <taxon>Chaetothyriales</taxon>
        <taxon>Trichomeriaceae</taxon>
        <taxon>Lithohypha</taxon>
    </lineage>
</organism>
<proteinExistence type="predicted"/>
<sequence>MSQLIHTGTNQLGKLTISEDLLICRACGTQYAESSGLTSCGICDDPRQFVPPGGQKFTTLANLRSEGHHLQFEQDEVDPNIISIRIQPADIGIGQRALLIRTSHGNILWDLVSYLEEQAVEHINNSFGGLSAIIISHPHFYTTWADWSATFNNIPVYVAAPDQSWLNRCDNDNNIHLLHEKHNTIVPGITAIIAGGHFPGSMALHTTPPHTRVPSLFHADTIHTIPNAHSPDIASPVKHGKGHTSYTFMWSIPNMIPLSPDQILGIWWAIKGFEIEATYGFQTVRAKKQDGASIPERILESAKVCVGRMGREEHEIFKESV</sequence>
<protein>
    <recommendedName>
        <fullName evidence="3">Metallo-beta-lactamase domain-containing protein</fullName>
    </recommendedName>
</protein>
<evidence type="ECO:0008006" key="3">
    <source>
        <dbReference type="Google" id="ProtNLM"/>
    </source>
</evidence>
<dbReference type="PANTHER" id="PTHR36839:SF1">
    <property type="entry name" value="METALLO-BETA-LACTAMASE FAMILY PROTEIN (AFU_ORTHOLOGUE AFUA_5G12770)"/>
    <property type="match status" value="1"/>
</dbReference>